<dbReference type="AlphaFoldDB" id="A0AAX6DN88"/>
<comment type="caution">
    <text evidence="4">The sequence shown here is derived from an EMBL/GenBank/DDBJ whole genome shotgun (WGS) entry which is preliminary data.</text>
</comment>
<evidence type="ECO:0000256" key="1">
    <source>
        <dbReference type="ARBA" id="ARBA00022737"/>
    </source>
</evidence>
<protein>
    <submittedName>
        <fullName evidence="4">Tetratricopeptide repeat protein SKI3-like</fullName>
    </submittedName>
</protein>
<keyword evidence="2 3" id="KW-0802">TPR repeat</keyword>
<proteinExistence type="predicted"/>
<keyword evidence="5" id="KW-1185">Reference proteome</keyword>
<evidence type="ECO:0000256" key="3">
    <source>
        <dbReference type="PROSITE-ProRule" id="PRU00339"/>
    </source>
</evidence>
<reference evidence="4" key="1">
    <citation type="journal article" date="2023" name="GigaByte">
        <title>Genome assembly of the bearded iris, Iris pallida Lam.</title>
        <authorList>
            <person name="Bruccoleri R.E."/>
            <person name="Oakeley E.J."/>
            <person name="Faust A.M.E."/>
            <person name="Altorfer M."/>
            <person name="Dessus-Babus S."/>
            <person name="Burckhardt D."/>
            <person name="Oertli M."/>
            <person name="Naumann U."/>
            <person name="Petersen F."/>
            <person name="Wong J."/>
        </authorList>
    </citation>
    <scope>NUCLEOTIDE SEQUENCE</scope>
    <source>
        <strain evidence="4">GSM-AAB239-AS_SAM_17_03QT</strain>
    </source>
</reference>
<dbReference type="SUPFAM" id="SSF48452">
    <property type="entry name" value="TPR-like"/>
    <property type="match status" value="2"/>
</dbReference>
<dbReference type="Pfam" id="PF13432">
    <property type="entry name" value="TPR_16"/>
    <property type="match status" value="1"/>
</dbReference>
<dbReference type="GO" id="GO:0055087">
    <property type="term" value="C:Ski complex"/>
    <property type="evidence" value="ECO:0007669"/>
    <property type="project" value="InterPro"/>
</dbReference>
<dbReference type="GO" id="GO:0006401">
    <property type="term" value="P:RNA catabolic process"/>
    <property type="evidence" value="ECO:0007669"/>
    <property type="project" value="InterPro"/>
</dbReference>
<feature type="repeat" description="TPR" evidence="3">
    <location>
        <begin position="176"/>
        <end position="209"/>
    </location>
</feature>
<dbReference type="SMART" id="SM00028">
    <property type="entry name" value="TPR"/>
    <property type="match status" value="6"/>
</dbReference>
<reference evidence="4" key="2">
    <citation type="submission" date="2023-04" db="EMBL/GenBank/DDBJ databases">
        <authorList>
            <person name="Bruccoleri R.E."/>
            <person name="Oakeley E.J."/>
            <person name="Faust A.-M."/>
            <person name="Dessus-Babus S."/>
            <person name="Altorfer M."/>
            <person name="Burckhardt D."/>
            <person name="Oertli M."/>
            <person name="Naumann U."/>
            <person name="Petersen F."/>
            <person name="Wong J."/>
        </authorList>
    </citation>
    <scope>NUCLEOTIDE SEQUENCE</scope>
    <source>
        <strain evidence="4">GSM-AAB239-AS_SAM_17_03QT</strain>
        <tissue evidence="4">Leaf</tissue>
    </source>
</reference>
<dbReference type="InterPro" id="IPR019734">
    <property type="entry name" value="TPR_rpt"/>
</dbReference>
<dbReference type="PANTHER" id="PTHR15704">
    <property type="entry name" value="SUPERKILLER 3 PROTEIN-RELATED"/>
    <property type="match status" value="1"/>
</dbReference>
<keyword evidence="1" id="KW-0677">Repeat</keyword>
<feature type="repeat" description="TPR" evidence="3">
    <location>
        <begin position="210"/>
        <end position="243"/>
    </location>
</feature>
<dbReference type="InterPro" id="IPR011990">
    <property type="entry name" value="TPR-like_helical_dom_sf"/>
</dbReference>
<dbReference type="Gene3D" id="1.25.40.10">
    <property type="entry name" value="Tetratricopeptide repeat domain"/>
    <property type="match status" value="2"/>
</dbReference>
<dbReference type="PANTHER" id="PTHR15704:SF7">
    <property type="entry name" value="SUPERKILLER COMPLEX PROTEIN 3"/>
    <property type="match status" value="1"/>
</dbReference>
<dbReference type="PROSITE" id="PS50005">
    <property type="entry name" value="TPR"/>
    <property type="match status" value="3"/>
</dbReference>
<gene>
    <name evidence="4" type="ORF">M6B38_111685</name>
</gene>
<dbReference type="EMBL" id="JANAVB010043216">
    <property type="protein sequence ID" value="KAJ6793231.1"/>
    <property type="molecule type" value="Genomic_DNA"/>
</dbReference>
<evidence type="ECO:0000313" key="5">
    <source>
        <dbReference type="Proteomes" id="UP001140949"/>
    </source>
</evidence>
<accession>A0AAX6DN88</accession>
<dbReference type="InterPro" id="IPR039226">
    <property type="entry name" value="Ski3/TTC37"/>
</dbReference>
<sequence>MAELEEDGVLFSQLQETLASDPDNPSHHFNLGLFLWKKGEGLESTDRDESKRLRERSAECFLASAKLNPGDGASFRFLGHYYGRGAPGDTQRASKCYQRAVNLNPDDSEAGEGLCDLLDRDGKESLEIAVCREASEKSPRAFWAFRRLGYLLVHQKKWSEALQSLQHAIRGYPACSDLWEALGLAYRNLGMYTAAIKSYGRAIELEDSRVFALIESGNILLMLGSFRKGIEQFHCALQMAPSNVSAHFGLAHGLLGLSKECTSSGAFCWGATLLEEASKVAQAGTHLSGNFSSLWKLHGDIKSAYAKSYPWDGGSSVEIDERSFRVSIEDWKKTCLSAATDAKRLYQRALHLTPWQANIYTDIAISLDLIDSLEEKRTPETDVWHLPEKMSVGSLMLEGVNSESWVILGSLSKDNALKQHALIRGLQLDASLSVAWAYLGKHYRKLGEKHLAVQAFDRARSIDPSLALPWAGMAVDSCEGAVSEAYESCLRAVQTLPLAEFQVGLGVLAVLSGHLLSPQVFGAIRQAVLRAPHYAESHNLNGLVCEARSDYQSAIAAYRRSRCALNIAHDSNKTTKSHYVAVSVNLARALCLAGYYLDAASECEIMKNDGFLDASTLQIYAVALWKLGKNDLALATAKTLSENISTTKQSCADSSISLICTLLYRILGQNPAASFILKLSMNSLRTAKMSLIVTAISSLDPTSRLQLLQHDLQKVASCEVVTELHTIIAISKMIGHGSKQNLEIRSGVHYLRRVLHMYPGSILIRNHLSSLLLSCGDWTASHKATRCAVIPTGYPSKMGLKSPFEIHGSAGVACYASCTTSPQYSFPTCEGHLANVSPGIHHLRRWLHQEPWSHEARYLLVLNLMQKAREQKFPQSLCVTLKRLLLAALSKELYGGNEFYKYSKFLLLLAASEISLQCGDFLGCINHTNYALELLPPNSDPFFAHLQLCRVYAAKEDLENLRSEYMNCLHVKTVNQIGWITLKYLESRYKLQKDTNVIDVNLLACSAGKGYSWKWEAVFDLVRSQGYIWDQDFLSAEQVLAHACSLGPSDSCLLLCHGAVCMELARQCAGSEFLSRAVVSLTKAQETSHFPLPIVSVLLAQAEASLGARSKWERNLRIEWFSWPAEMRPAELYFQMHLLAKQSGAVSNQKQASIESSESPERWILRAIHLNPSCLRYWKVLQKLIGT</sequence>
<evidence type="ECO:0000313" key="4">
    <source>
        <dbReference type="EMBL" id="KAJ6793231.1"/>
    </source>
</evidence>
<feature type="repeat" description="TPR" evidence="3">
    <location>
        <begin position="433"/>
        <end position="466"/>
    </location>
</feature>
<name>A0AAX6DN88_IRIPA</name>
<evidence type="ECO:0000256" key="2">
    <source>
        <dbReference type="ARBA" id="ARBA00022803"/>
    </source>
</evidence>
<organism evidence="4 5">
    <name type="scientific">Iris pallida</name>
    <name type="common">Sweet iris</name>
    <dbReference type="NCBI Taxonomy" id="29817"/>
    <lineage>
        <taxon>Eukaryota</taxon>
        <taxon>Viridiplantae</taxon>
        <taxon>Streptophyta</taxon>
        <taxon>Embryophyta</taxon>
        <taxon>Tracheophyta</taxon>
        <taxon>Spermatophyta</taxon>
        <taxon>Magnoliopsida</taxon>
        <taxon>Liliopsida</taxon>
        <taxon>Asparagales</taxon>
        <taxon>Iridaceae</taxon>
        <taxon>Iridoideae</taxon>
        <taxon>Irideae</taxon>
        <taxon>Iris</taxon>
    </lineage>
</organism>
<dbReference type="Proteomes" id="UP001140949">
    <property type="component" value="Unassembled WGS sequence"/>
</dbReference>